<dbReference type="PRINTS" id="PR00032">
    <property type="entry name" value="HTHARAC"/>
</dbReference>
<dbReference type="SMART" id="SM00342">
    <property type="entry name" value="HTH_ARAC"/>
    <property type="match status" value="1"/>
</dbReference>
<dbReference type="InterPro" id="IPR018060">
    <property type="entry name" value="HTH_AraC"/>
</dbReference>
<evidence type="ECO:0000256" key="3">
    <source>
        <dbReference type="ARBA" id="ARBA00023159"/>
    </source>
</evidence>
<dbReference type="InterPro" id="IPR020449">
    <property type="entry name" value="Tscrpt_reg_AraC-type_HTH"/>
</dbReference>
<keyword evidence="4" id="KW-0804">Transcription</keyword>
<evidence type="ECO:0000256" key="1">
    <source>
        <dbReference type="ARBA" id="ARBA00023015"/>
    </source>
</evidence>
<dbReference type="PROSITE" id="PS00041">
    <property type="entry name" value="HTH_ARAC_FAMILY_1"/>
    <property type="match status" value="1"/>
</dbReference>
<proteinExistence type="predicted"/>
<sequence>MFSSEEKITGGSQYFFYTPTETSKSLFLYPTVIGSFEYLPSYSLIRNRYDSYLIILIESGTMEILLDGKYLPAGKGDVILLNCYKPHAYRTSTGCKTLWLHFDGKMAGSYYDNLTQDNTNILTIKNFNAVHTLLGRLFRSFEEHSAKSEAQMSIMIGNILLELMSGKASVEPVQSGINKVTEYLTDNFSRDISLNEMAELAGFSPYYFLRRFKKETGLTPHQFLISARMSAAKYNLSNTGMTVSEIAYACGFEDESAFCYSFRKREGITPKEFRLSKNN</sequence>
<dbReference type="eggNOG" id="COG2207">
    <property type="taxonomic scope" value="Bacteria"/>
</dbReference>
<dbReference type="PANTHER" id="PTHR46796">
    <property type="entry name" value="HTH-TYPE TRANSCRIPTIONAL ACTIVATOR RHAS-RELATED"/>
    <property type="match status" value="1"/>
</dbReference>
<accession>E0RXL1</accession>
<dbReference type="GO" id="GO:0003700">
    <property type="term" value="F:DNA-binding transcription factor activity"/>
    <property type="evidence" value="ECO:0007669"/>
    <property type="project" value="InterPro"/>
</dbReference>
<dbReference type="SUPFAM" id="SSF51215">
    <property type="entry name" value="Regulatory protein AraC"/>
    <property type="match status" value="1"/>
</dbReference>
<dbReference type="PROSITE" id="PS01124">
    <property type="entry name" value="HTH_ARAC_FAMILY_2"/>
    <property type="match status" value="1"/>
</dbReference>
<dbReference type="InterPro" id="IPR003313">
    <property type="entry name" value="AraC-bd"/>
</dbReference>
<dbReference type="HOGENOM" id="CLU_000445_88_6_9"/>
<name>E0RXL1_BUTPB</name>
<dbReference type="Pfam" id="PF12833">
    <property type="entry name" value="HTH_18"/>
    <property type="match status" value="1"/>
</dbReference>
<dbReference type="InterPro" id="IPR050204">
    <property type="entry name" value="AraC_XylS_family_regulators"/>
</dbReference>
<keyword evidence="2" id="KW-0238">DNA-binding</keyword>
<keyword evidence="3" id="KW-0010">Activator</keyword>
<evidence type="ECO:0000313" key="6">
    <source>
        <dbReference type="EMBL" id="ADL34438.1"/>
    </source>
</evidence>
<dbReference type="SUPFAM" id="SSF46689">
    <property type="entry name" value="Homeodomain-like"/>
    <property type="match status" value="2"/>
</dbReference>
<gene>
    <name evidence="6" type="ordered locus">bpr_I1701</name>
</gene>
<keyword evidence="1" id="KW-0805">Transcription regulation</keyword>
<dbReference type="STRING" id="515622.bpr_I1701"/>
<evidence type="ECO:0000256" key="2">
    <source>
        <dbReference type="ARBA" id="ARBA00023125"/>
    </source>
</evidence>
<dbReference type="InterPro" id="IPR009057">
    <property type="entry name" value="Homeodomain-like_sf"/>
</dbReference>
<protein>
    <submittedName>
        <fullName evidence="6">Transcriptional regulator AraC family</fullName>
    </submittedName>
</protein>
<evidence type="ECO:0000256" key="4">
    <source>
        <dbReference type="ARBA" id="ARBA00023163"/>
    </source>
</evidence>
<feature type="domain" description="HTH araC/xylS-type" evidence="5">
    <location>
        <begin position="178"/>
        <end position="276"/>
    </location>
</feature>
<organism evidence="6 7">
    <name type="scientific">Butyrivibrio proteoclasticus (strain ATCC 51982 / DSM 14932 / B316)</name>
    <name type="common">Clostridium proteoclasticum</name>
    <dbReference type="NCBI Taxonomy" id="515622"/>
    <lineage>
        <taxon>Bacteria</taxon>
        <taxon>Bacillati</taxon>
        <taxon>Bacillota</taxon>
        <taxon>Clostridia</taxon>
        <taxon>Lachnospirales</taxon>
        <taxon>Lachnospiraceae</taxon>
        <taxon>Butyrivibrio</taxon>
    </lineage>
</organism>
<dbReference type="Gene3D" id="1.10.10.60">
    <property type="entry name" value="Homeodomain-like"/>
    <property type="match status" value="2"/>
</dbReference>
<dbReference type="InterPro" id="IPR037923">
    <property type="entry name" value="HTH-like"/>
</dbReference>
<keyword evidence="7" id="KW-1185">Reference proteome</keyword>
<dbReference type="AlphaFoldDB" id="E0RXL1"/>
<reference evidence="6 7" key="1">
    <citation type="journal article" date="2010" name="PLoS ONE">
        <title>The glycobiome of the rumen bacterium Butyrivibrio proteoclasticus B316(T) highlights adaptation to a polysaccharide-rich environment.</title>
        <authorList>
            <person name="Kelly W.J."/>
            <person name="Leahy S.C."/>
            <person name="Altermann E."/>
            <person name="Yeoman C.J."/>
            <person name="Dunne J.C."/>
            <person name="Kong Z."/>
            <person name="Pacheco D.M."/>
            <person name="Li D."/>
            <person name="Noel S.J."/>
            <person name="Moon C.D."/>
            <person name="Cookson A.L."/>
            <person name="Attwood G.T."/>
        </authorList>
    </citation>
    <scope>NUCLEOTIDE SEQUENCE [LARGE SCALE GENOMIC DNA]</scope>
    <source>
        <strain evidence="7">ATCC 51982 / DSM 14932 / B316</strain>
    </source>
</reference>
<dbReference type="Proteomes" id="UP000001299">
    <property type="component" value="Chromosome 1"/>
</dbReference>
<dbReference type="KEGG" id="bpb:bpr_I1701"/>
<evidence type="ECO:0000313" key="7">
    <source>
        <dbReference type="Proteomes" id="UP000001299"/>
    </source>
</evidence>
<dbReference type="InterPro" id="IPR018062">
    <property type="entry name" value="HTH_AraC-typ_CS"/>
</dbReference>
<dbReference type="Gene3D" id="2.60.120.280">
    <property type="entry name" value="Regulatory protein AraC"/>
    <property type="match status" value="1"/>
</dbReference>
<dbReference type="EMBL" id="CP001810">
    <property type="protein sequence ID" value="ADL34438.1"/>
    <property type="molecule type" value="Genomic_DNA"/>
</dbReference>
<dbReference type="RefSeq" id="WP_013281092.1">
    <property type="nucleotide sequence ID" value="NC_014387.1"/>
</dbReference>
<evidence type="ECO:0000259" key="5">
    <source>
        <dbReference type="PROSITE" id="PS01124"/>
    </source>
</evidence>
<dbReference type="Pfam" id="PF02311">
    <property type="entry name" value="AraC_binding"/>
    <property type="match status" value="1"/>
</dbReference>
<dbReference type="GO" id="GO:0043565">
    <property type="term" value="F:sequence-specific DNA binding"/>
    <property type="evidence" value="ECO:0007669"/>
    <property type="project" value="InterPro"/>
</dbReference>